<feature type="transmembrane region" description="Helical" evidence="1">
    <location>
        <begin position="640"/>
        <end position="662"/>
    </location>
</feature>
<feature type="transmembrane region" description="Helical" evidence="1">
    <location>
        <begin position="739"/>
        <end position="761"/>
    </location>
</feature>
<accession>A0AAC9K8B3</accession>
<feature type="transmembrane region" description="Helical" evidence="1">
    <location>
        <begin position="204"/>
        <end position="225"/>
    </location>
</feature>
<dbReference type="SUPFAM" id="SSF53335">
    <property type="entry name" value="S-adenosyl-L-methionine-dependent methyltransferases"/>
    <property type="match status" value="1"/>
</dbReference>
<reference evidence="3" key="1">
    <citation type="submission" date="2016-11" db="EMBL/GenBank/DDBJ databases">
        <title>Comparative genomic and phenotypic analysis of Granulibacter bethesdensis clinical isolates from patients with chronic granulomatous disease.</title>
        <authorList>
            <person name="Zarember K.A."/>
            <person name="Porcella S.F."/>
            <person name="Chu J."/>
            <person name="Ding L."/>
            <person name="Dahlstrom E."/>
            <person name="Barbian K."/>
            <person name="Martens C."/>
            <person name="Sykora L."/>
            <person name="Kramer S."/>
            <person name="Pettinato A.M."/>
            <person name="Hong H."/>
            <person name="Wald G."/>
            <person name="Berg L.J."/>
            <person name="Rogge L.S."/>
            <person name="Greenberg D.E."/>
            <person name="Falcone E.L."/>
            <person name="Neves J.F."/>
            <person name="Simoes M.J."/>
            <person name="Casal M."/>
            <person name="Rodriguez-Lopez F.C."/>
            <person name="Zelazny A."/>
            <person name="Gallin J.I."/>
            <person name="Holland S.M."/>
        </authorList>
    </citation>
    <scope>NUCLEOTIDE SEQUENCE [LARGE SCALE GENOMIC DNA]</scope>
    <source>
        <strain evidence="3">NIH9.1</strain>
    </source>
</reference>
<dbReference type="AlphaFoldDB" id="A0AAC9K8B3"/>
<protein>
    <submittedName>
        <fullName evidence="2">Membrane spanning protein</fullName>
    </submittedName>
</protein>
<feature type="transmembrane region" description="Helical" evidence="1">
    <location>
        <begin position="606"/>
        <end position="628"/>
    </location>
</feature>
<feature type="transmembrane region" description="Helical" evidence="1">
    <location>
        <begin position="47"/>
        <end position="69"/>
    </location>
</feature>
<keyword evidence="1" id="KW-1133">Transmembrane helix</keyword>
<feature type="transmembrane region" description="Helical" evidence="1">
    <location>
        <begin position="705"/>
        <end position="727"/>
    </location>
</feature>
<feature type="transmembrane region" description="Helical" evidence="1">
    <location>
        <begin position="119"/>
        <end position="142"/>
    </location>
</feature>
<organism evidence="2 3">
    <name type="scientific">Granulibacter bethesdensis</name>
    <dbReference type="NCBI Taxonomy" id="364410"/>
    <lineage>
        <taxon>Bacteria</taxon>
        <taxon>Pseudomonadati</taxon>
        <taxon>Pseudomonadota</taxon>
        <taxon>Alphaproteobacteria</taxon>
        <taxon>Acetobacterales</taxon>
        <taxon>Acetobacteraceae</taxon>
        <taxon>Granulibacter</taxon>
    </lineage>
</organism>
<proteinExistence type="predicted"/>
<feature type="transmembrane region" description="Helical" evidence="1">
    <location>
        <begin position="76"/>
        <end position="99"/>
    </location>
</feature>
<feature type="transmembrane region" description="Helical" evidence="1">
    <location>
        <begin position="674"/>
        <end position="693"/>
    </location>
</feature>
<dbReference type="InterPro" id="IPR029063">
    <property type="entry name" value="SAM-dependent_MTases_sf"/>
</dbReference>
<dbReference type="EMBL" id="CP018191">
    <property type="protein sequence ID" value="APH53756.1"/>
    <property type="molecule type" value="Genomic_DNA"/>
</dbReference>
<sequence>MSLPLSSEHSAGLRPAPLLALALISGAAVGYETALTRYFAVAKWSEYGYWVISIVMAGLALSGVATALARQTLTKYSAALQAILPLLLLPAAAGGYLCVTANPFNPLQLQNPATYGPQLWLIGLYYAALLPFFFLTGLYISLSFILGSARLGRTYGYDLAGAGGGALLVLILMQHVHPFQLMPCMLPLLLLACWLAGARLPPRLRAAHTALAMLLFATGILGLRYDSAAFNDFKPIYAPLHVEGARMVQEVRSPRGLYNVLADFTERVDTDISNDAGMLNLPGPPRTLGVYRDGNRIAALPLKGPGQPGLDARYAPAALNALPYTLESTALKAGGQVLLIGSGGGFRITEAGTLGATHIMALEPDPILRKLMPGGLELSGANPVGVAHRHPATFAVIDVSSDFLDEQEANAHVFTRESLDTLIGALAPGGVLSLPVSIREFPAYAVRLLATVRDALRARGIDPMTHVIVYRSAWNLRILVSNQPFSAAAIAAARHFADQRSFDVPYFPGIDLQAAKASIYNDLPPVSFEDGSVASGSGPADAVADEALPVLSERDDADLKTGSQRAFNLSPITEDRPFFYSVLRLSHLGTILQRLEMLPQQEIGPLVNLAVLAQAALLAMIVLVLPMIRPRRIGMSAGGTARAIAYFAALGLGFLFVEIVLIDKAAFWLNDRATAFAAVLSMMLIFSGIGAMLSGRFTSTAARTLRIAAGLTILWCAAILYGLPALVLNTLDWPAMLRLLLLGVVLAPVSTLLGLFFPLGLHGTPPGLLPWAWGVNGAFSVVATPLANLLALQKGYSVLLIGAAILYGLAALLFHTPSATRAEFRQGY</sequence>
<name>A0AAC9K8B3_9PROT</name>
<keyword evidence="1" id="KW-0472">Membrane</keyword>
<feature type="transmembrane region" description="Helical" evidence="1">
    <location>
        <begin position="796"/>
        <end position="815"/>
    </location>
</feature>
<evidence type="ECO:0000313" key="2">
    <source>
        <dbReference type="EMBL" id="APH53756.1"/>
    </source>
</evidence>
<feature type="transmembrane region" description="Helical" evidence="1">
    <location>
        <begin position="768"/>
        <end position="790"/>
    </location>
</feature>
<keyword evidence="1" id="KW-0812">Transmembrane</keyword>
<evidence type="ECO:0000313" key="3">
    <source>
        <dbReference type="Proteomes" id="UP000182373"/>
    </source>
</evidence>
<feature type="transmembrane region" description="Helical" evidence="1">
    <location>
        <begin position="154"/>
        <end position="173"/>
    </location>
</feature>
<dbReference type="Proteomes" id="UP000182373">
    <property type="component" value="Chromosome"/>
</dbReference>
<gene>
    <name evidence="2" type="ORF">GbCGDNIH9_0515</name>
</gene>
<evidence type="ECO:0000256" key="1">
    <source>
        <dbReference type="SAM" id="Phobius"/>
    </source>
</evidence>
<dbReference type="RefSeq" id="WP_072572002.1">
    <property type="nucleotide sequence ID" value="NZ_CP018191.1"/>
</dbReference>